<feature type="compositionally biased region" description="Acidic residues" evidence="2">
    <location>
        <begin position="235"/>
        <end position="246"/>
    </location>
</feature>
<evidence type="ECO:0000256" key="2">
    <source>
        <dbReference type="SAM" id="MobiDB-lite"/>
    </source>
</evidence>
<evidence type="ECO:0000313" key="5">
    <source>
        <dbReference type="RefSeq" id="XP_036359744.1"/>
    </source>
</evidence>
<dbReference type="AlphaFoldDB" id="A0A6P7SRE6"/>
<evidence type="ECO:0000313" key="3">
    <source>
        <dbReference type="Proteomes" id="UP000515154"/>
    </source>
</evidence>
<keyword evidence="1" id="KW-0175">Coiled coil</keyword>
<accession>A0A6P7SRE6</accession>
<keyword evidence="3" id="KW-1185">Reference proteome</keyword>
<dbReference type="KEGG" id="osn:115215721"/>
<evidence type="ECO:0000256" key="1">
    <source>
        <dbReference type="SAM" id="Coils"/>
    </source>
</evidence>
<dbReference type="RefSeq" id="XP_036359744.1">
    <property type="nucleotide sequence ID" value="XM_036503851.1"/>
</dbReference>
<dbReference type="Proteomes" id="UP000515154">
    <property type="component" value="Linkage group LG1"/>
</dbReference>
<reference evidence="4 5" key="1">
    <citation type="submission" date="2025-08" db="UniProtKB">
        <authorList>
            <consortium name="RefSeq"/>
        </authorList>
    </citation>
    <scope>IDENTIFICATION</scope>
</reference>
<name>A0A6P7SRE6_9MOLL</name>
<feature type="region of interest" description="Disordered" evidence="2">
    <location>
        <begin position="235"/>
        <end position="259"/>
    </location>
</feature>
<feature type="coiled-coil region" evidence="1">
    <location>
        <begin position="50"/>
        <end position="77"/>
    </location>
</feature>
<dbReference type="RefSeq" id="XP_029640877.1">
    <property type="nucleotide sequence ID" value="XM_029785017.2"/>
</dbReference>
<protein>
    <submittedName>
        <fullName evidence="4 5">Uncharacterized protein LOC115215721</fullName>
    </submittedName>
</protein>
<proteinExistence type="predicted"/>
<evidence type="ECO:0000313" key="4">
    <source>
        <dbReference type="RefSeq" id="XP_029640877.1"/>
    </source>
</evidence>
<organism evidence="3 4">
    <name type="scientific">Octopus sinensis</name>
    <name type="common">East Asian common octopus</name>
    <dbReference type="NCBI Taxonomy" id="2607531"/>
    <lineage>
        <taxon>Eukaryota</taxon>
        <taxon>Metazoa</taxon>
        <taxon>Spiralia</taxon>
        <taxon>Lophotrochozoa</taxon>
        <taxon>Mollusca</taxon>
        <taxon>Cephalopoda</taxon>
        <taxon>Coleoidea</taxon>
        <taxon>Octopodiformes</taxon>
        <taxon>Octopoda</taxon>
        <taxon>Incirrata</taxon>
        <taxon>Octopodidae</taxon>
        <taxon>Octopus</taxon>
    </lineage>
</organism>
<gene>
    <name evidence="4 5" type="primary">LOC115215721</name>
</gene>
<sequence>MESSFYLEGDWNREKRKLTNERLKIARDNIYENALNVAEKEIDRQLQVRLQTITRQAMHLRQKIKEFTLEKKQVQLELKRRYFPDIDFRNDEFRLKTSLSHLGLYLNDFYLEKNQRYPIRMAFNHSTRLTERLNAKPSEYRKVPTKNGCPNVANNLICKKPKMKSLNNSEIGAKNGKTNFDFLPQENSCFDQHKSLPELRVSNIKEHKSSVLSESYSENLKDGAETKLPKLQNEEIDESEQNDGIEPESLQTPDLPNIGREILLGKPCNKCTDEYNNNRTGFRDSKRQFTELLKINQIQNHNLQSKTNGINAKVRHFINKCDKMSEINRDSTTETHKETAKTPENVLPQNANFIIKNEYWKLPRPCKKESISMDKMVLMMQTGFQGDRNQNFSVPLNTAKRALRHTPSAAKMQTFIKRLVSQSSSVLQKKETGISAGFTESH</sequence>